<feature type="region of interest" description="Disordered" evidence="1">
    <location>
        <begin position="1"/>
        <end position="23"/>
    </location>
</feature>
<organism evidence="3 4">
    <name type="scientific">Cercophora scortea</name>
    <dbReference type="NCBI Taxonomy" id="314031"/>
    <lineage>
        <taxon>Eukaryota</taxon>
        <taxon>Fungi</taxon>
        <taxon>Dikarya</taxon>
        <taxon>Ascomycota</taxon>
        <taxon>Pezizomycotina</taxon>
        <taxon>Sordariomycetes</taxon>
        <taxon>Sordariomycetidae</taxon>
        <taxon>Sordariales</taxon>
        <taxon>Lasiosphaeriaceae</taxon>
        <taxon>Cercophora</taxon>
    </lineage>
</organism>
<dbReference type="PANTHER" id="PTHR28002:SF1">
    <property type="entry name" value="MIOREX COMPLEX COMPONENT 11"/>
    <property type="match status" value="1"/>
</dbReference>
<dbReference type="PANTHER" id="PTHR28002">
    <property type="entry name" value="MIOREX COMPLEX COMPONENT 11"/>
    <property type="match status" value="1"/>
</dbReference>
<feature type="compositionally biased region" description="Gly residues" evidence="1">
    <location>
        <begin position="11"/>
        <end position="20"/>
    </location>
</feature>
<dbReference type="AlphaFoldDB" id="A0AAE0MDD7"/>
<name>A0AAE0MDD7_9PEZI</name>
<dbReference type="Pfam" id="PF10306">
    <property type="entry name" value="FLILHELTA"/>
    <property type="match status" value="1"/>
</dbReference>
<keyword evidence="4" id="KW-1185">Reference proteome</keyword>
<protein>
    <submittedName>
        <fullName evidence="3">Uncharacterized protein</fullName>
    </submittedName>
</protein>
<comment type="caution">
    <text evidence="3">The sequence shown here is derived from an EMBL/GenBank/DDBJ whole genome shotgun (WGS) entry which is preliminary data.</text>
</comment>
<keyword evidence="2" id="KW-0472">Membrane</keyword>
<feature type="transmembrane region" description="Helical" evidence="2">
    <location>
        <begin position="160"/>
        <end position="181"/>
    </location>
</feature>
<accession>A0AAE0MDD7</accession>
<evidence type="ECO:0000313" key="3">
    <source>
        <dbReference type="EMBL" id="KAK3327603.1"/>
    </source>
</evidence>
<proteinExistence type="predicted"/>
<reference evidence="3" key="2">
    <citation type="submission" date="2023-06" db="EMBL/GenBank/DDBJ databases">
        <authorList>
            <consortium name="Lawrence Berkeley National Laboratory"/>
            <person name="Haridas S."/>
            <person name="Hensen N."/>
            <person name="Bonometti L."/>
            <person name="Westerberg I."/>
            <person name="Brannstrom I.O."/>
            <person name="Guillou S."/>
            <person name="Cros-Aarteil S."/>
            <person name="Calhoun S."/>
            <person name="Kuo A."/>
            <person name="Mondo S."/>
            <person name="Pangilinan J."/>
            <person name="Riley R."/>
            <person name="Labutti K."/>
            <person name="Andreopoulos B."/>
            <person name="Lipzen A."/>
            <person name="Chen C."/>
            <person name="Yanf M."/>
            <person name="Daum C."/>
            <person name="Ng V."/>
            <person name="Clum A."/>
            <person name="Steindorff A."/>
            <person name="Ohm R."/>
            <person name="Martin F."/>
            <person name="Silar P."/>
            <person name="Natvig D."/>
            <person name="Lalanne C."/>
            <person name="Gautier V."/>
            <person name="Ament-Velasquez S.L."/>
            <person name="Kruys A."/>
            <person name="Hutchinson M.I."/>
            <person name="Powell A.J."/>
            <person name="Barry K."/>
            <person name="Miller A.N."/>
            <person name="Grigoriev I.V."/>
            <person name="Debuchy R."/>
            <person name="Gladieux P."/>
            <person name="Thoren M.H."/>
            <person name="Johannesson H."/>
        </authorList>
    </citation>
    <scope>NUCLEOTIDE SEQUENCE</scope>
    <source>
        <strain evidence="3">SMH4131-1</strain>
    </source>
</reference>
<keyword evidence="2" id="KW-1133">Transmembrane helix</keyword>
<sequence length="191" mass="21296">MRQQPKRHNSTGGGSNGSGNGKNPITRAERILSRLPASLQKYTIQLRDAPVSHVVAFLILHEITAVVPLFGLFGVFHYTDFVPIGYMLENYGGYVREGVGRFERYFTKKGWFGFGSVEEENAMAAIGDAEDDTVLRRWESSDGKYKFVVEVALAYALTKVLLPVRILASVGATPWFAGVLVRLRNLTRSKR</sequence>
<evidence type="ECO:0000256" key="1">
    <source>
        <dbReference type="SAM" id="MobiDB-lite"/>
    </source>
</evidence>
<keyword evidence="2" id="KW-0812">Transmembrane</keyword>
<dbReference type="EMBL" id="JAUEPO010000003">
    <property type="protein sequence ID" value="KAK3327603.1"/>
    <property type="molecule type" value="Genomic_DNA"/>
</dbReference>
<evidence type="ECO:0000313" key="4">
    <source>
        <dbReference type="Proteomes" id="UP001286456"/>
    </source>
</evidence>
<reference evidence="3" key="1">
    <citation type="journal article" date="2023" name="Mol. Phylogenet. Evol.">
        <title>Genome-scale phylogeny and comparative genomics of the fungal order Sordariales.</title>
        <authorList>
            <person name="Hensen N."/>
            <person name="Bonometti L."/>
            <person name="Westerberg I."/>
            <person name="Brannstrom I.O."/>
            <person name="Guillou S."/>
            <person name="Cros-Aarteil S."/>
            <person name="Calhoun S."/>
            <person name="Haridas S."/>
            <person name="Kuo A."/>
            <person name="Mondo S."/>
            <person name="Pangilinan J."/>
            <person name="Riley R."/>
            <person name="LaButti K."/>
            <person name="Andreopoulos B."/>
            <person name="Lipzen A."/>
            <person name="Chen C."/>
            <person name="Yan M."/>
            <person name="Daum C."/>
            <person name="Ng V."/>
            <person name="Clum A."/>
            <person name="Steindorff A."/>
            <person name="Ohm R.A."/>
            <person name="Martin F."/>
            <person name="Silar P."/>
            <person name="Natvig D.O."/>
            <person name="Lalanne C."/>
            <person name="Gautier V."/>
            <person name="Ament-Velasquez S.L."/>
            <person name="Kruys A."/>
            <person name="Hutchinson M.I."/>
            <person name="Powell A.J."/>
            <person name="Barry K."/>
            <person name="Miller A.N."/>
            <person name="Grigoriev I.V."/>
            <person name="Debuchy R."/>
            <person name="Gladieux P."/>
            <person name="Hiltunen Thoren M."/>
            <person name="Johannesson H."/>
        </authorList>
    </citation>
    <scope>NUCLEOTIDE SEQUENCE</scope>
    <source>
        <strain evidence="3">SMH4131-1</strain>
    </source>
</reference>
<dbReference type="Proteomes" id="UP001286456">
    <property type="component" value="Unassembled WGS sequence"/>
</dbReference>
<evidence type="ECO:0000256" key="2">
    <source>
        <dbReference type="SAM" id="Phobius"/>
    </source>
</evidence>
<gene>
    <name evidence="3" type="ORF">B0T19DRAFT_441568</name>
</gene>
<feature type="transmembrane region" description="Helical" evidence="2">
    <location>
        <begin position="54"/>
        <end position="78"/>
    </location>
</feature>
<dbReference type="GO" id="GO:0005739">
    <property type="term" value="C:mitochondrion"/>
    <property type="evidence" value="ECO:0007669"/>
    <property type="project" value="TreeGrafter"/>
</dbReference>
<dbReference type="InterPro" id="IPR018811">
    <property type="entry name" value="MRX11"/>
</dbReference>